<protein>
    <recommendedName>
        <fullName evidence="3">Dystroglycan-type cadherin-like domain-containing protein</fullName>
    </recommendedName>
</protein>
<sequence length="988" mass="102806">MVRRLSLGLGILPAASRPVPTSAPVNLVAPSFPAPLTQGQTVEIAPGSWDGLPSGSFEYKRQRWNGSSWVDVGSFSSDPNVTFDASDVAAGANGVRPVVRATNIIGPTTANGTAATIAAPLSISGTPGAATVGAAYSFTPSSAGGHTPKTYALTGTLPDGLSFNTSTGAITGTPTTSGTASGLDITVTDADGLTASLGAFSIVVSIGSSFADIDSLTIVGATALDPVNVGGTDYGIDGHGILAEVVTDELTGTPLGSSFSVRVRNPGFKNGVAADRDTVFKGVGLLPKQATSATYVNTPHTETPSAGKLKFWVVLHYDPDGTNALAADGVDVCRYVDQIFSASEIVSVTVEEGWYSTAGGGDVSSGVITNSSTLDIDTPPIEVKTLNLERDVNEGSTRTFRAKVSHLYGQSGRMFDVVKVRGRDASNNYTAYTTVSATTAYDPVGDGLTYTEIVEATYSTTGLNDGVMCRDEYLAYPLIGTAPLDSTTLESDPKDTRYPQEYRNIRSTAWQRVYAVVESGAAGPGTASTTLATAEADPFPSWHAAYNAIQAANNTANGSNTCDSGVIYARNTTGSPITLDKAGNFTGVVGSACCEIKPHPSNTADLIFGMAAAAHTFPTRVIWRNMKWVRTGTSGAFTPGQSQAGNELTVFQAEGCTINHDTTSGTLPWFDDDWARANLIGYTYSSNTTPGAATSGLGAASTKAYFARLVCGVRNTTTTSLRVVAYTFLCAKGSFNFFTKGSGQPDRQGMLVGSTMFSASGSSLALASDGATEFPVDGRGFHYEQSIAEYSIDDIFFNIAASSTNAADNGVITYFGHPQSATGGSSTPTATTNVAYCDVSGLKGVKRHIRMQLSGVARYAIKTCWFEYVAEGAGRVANWKSWLKTGWAFNALMYGRDPGSEGVAGSGAQSEWAGFCAGPGEIFGDGDPTYTDNNQGLTGGGGDYTLSGASQPLATVPSGHQKYTYDLKGDLRRTDGTGYAWPYEGPAS</sequence>
<dbReference type="GO" id="GO:0016020">
    <property type="term" value="C:membrane"/>
    <property type="evidence" value="ECO:0007669"/>
    <property type="project" value="InterPro"/>
</dbReference>
<proteinExistence type="predicted"/>
<evidence type="ECO:0000313" key="2">
    <source>
        <dbReference type="Proteomes" id="UP000249524"/>
    </source>
</evidence>
<dbReference type="GO" id="GO:0005509">
    <property type="term" value="F:calcium ion binding"/>
    <property type="evidence" value="ECO:0007669"/>
    <property type="project" value="InterPro"/>
</dbReference>
<gene>
    <name evidence="1" type="ORF">DJ019_02380</name>
</gene>
<evidence type="ECO:0000313" key="1">
    <source>
        <dbReference type="EMBL" id="RAK68881.1"/>
    </source>
</evidence>
<dbReference type="Proteomes" id="UP000249524">
    <property type="component" value="Unassembled WGS sequence"/>
</dbReference>
<reference evidence="1 2" key="1">
    <citation type="submission" date="2018-05" db="EMBL/GenBank/DDBJ databases">
        <authorList>
            <person name="Lanie J.A."/>
            <person name="Ng W.-L."/>
            <person name="Kazmierczak K.M."/>
            <person name="Andrzejewski T.M."/>
            <person name="Davidsen T.M."/>
            <person name="Wayne K.J."/>
            <person name="Tettelin H."/>
            <person name="Glass J.I."/>
            <person name="Rusch D."/>
            <person name="Podicherti R."/>
            <person name="Tsui H.-C.T."/>
            <person name="Winkler M.E."/>
        </authorList>
    </citation>
    <scope>NUCLEOTIDE SEQUENCE [LARGE SCALE GENOMIC DNA]</scope>
    <source>
        <strain evidence="1 2">BUT-10</strain>
    </source>
</reference>
<dbReference type="EMBL" id="QFYS01000001">
    <property type="protein sequence ID" value="RAK68881.1"/>
    <property type="molecule type" value="Genomic_DNA"/>
</dbReference>
<dbReference type="InterPro" id="IPR015919">
    <property type="entry name" value="Cadherin-like_sf"/>
</dbReference>
<comment type="caution">
    <text evidence="1">The sequence shown here is derived from an EMBL/GenBank/DDBJ whole genome shotgun (WGS) entry which is preliminary data.</text>
</comment>
<accession>A0A328BQT8</accession>
<dbReference type="Gene3D" id="2.60.40.10">
    <property type="entry name" value="Immunoglobulins"/>
    <property type="match status" value="1"/>
</dbReference>
<dbReference type="OrthoDB" id="4206561at2"/>
<dbReference type="SUPFAM" id="SSF49313">
    <property type="entry name" value="Cadherin-like"/>
    <property type="match status" value="1"/>
</dbReference>
<organism evidence="1 2">
    <name type="scientific">Phenylobacterium kunshanense</name>
    <dbReference type="NCBI Taxonomy" id="1445034"/>
    <lineage>
        <taxon>Bacteria</taxon>
        <taxon>Pseudomonadati</taxon>
        <taxon>Pseudomonadota</taxon>
        <taxon>Alphaproteobacteria</taxon>
        <taxon>Caulobacterales</taxon>
        <taxon>Caulobacteraceae</taxon>
        <taxon>Phenylobacterium</taxon>
    </lineage>
</organism>
<evidence type="ECO:0008006" key="3">
    <source>
        <dbReference type="Google" id="ProtNLM"/>
    </source>
</evidence>
<name>A0A328BQT8_9CAUL</name>
<dbReference type="Pfam" id="PF05345">
    <property type="entry name" value="He_PIG"/>
    <property type="match status" value="1"/>
</dbReference>
<dbReference type="AlphaFoldDB" id="A0A328BQT8"/>
<keyword evidence="2" id="KW-1185">Reference proteome</keyword>
<dbReference type="InterPro" id="IPR013783">
    <property type="entry name" value="Ig-like_fold"/>
</dbReference>